<accession>M0NK44</accession>
<comment type="caution">
    <text evidence="1">The sequence shown here is derived from an EMBL/GenBank/DDBJ whole genome shotgun (WGS) entry which is preliminary data.</text>
</comment>
<dbReference type="Gene3D" id="3.70.10.10">
    <property type="match status" value="1"/>
</dbReference>
<organism evidence="1 2">
    <name type="scientific">Halorubrum distributum JCM 13561</name>
    <dbReference type="NCBI Taxonomy" id="1227483"/>
    <lineage>
        <taxon>Archaea</taxon>
        <taxon>Methanobacteriati</taxon>
        <taxon>Methanobacteriota</taxon>
        <taxon>Stenosarchaea group</taxon>
        <taxon>Halobacteria</taxon>
        <taxon>Halobacteriales</taxon>
        <taxon>Haloferacaceae</taxon>
        <taxon>Halorubrum</taxon>
        <taxon>Halorubrum distributum group</taxon>
    </lineage>
</organism>
<protein>
    <submittedName>
        <fullName evidence="1">Uncharacterized protein</fullName>
    </submittedName>
</protein>
<gene>
    <name evidence="1" type="ORF">C470_14473</name>
</gene>
<evidence type="ECO:0000313" key="1">
    <source>
        <dbReference type="EMBL" id="EMA57479.1"/>
    </source>
</evidence>
<name>M0NK44_9EURY</name>
<dbReference type="EMBL" id="AOJF01000057">
    <property type="protein sequence ID" value="EMA57479.1"/>
    <property type="molecule type" value="Genomic_DNA"/>
</dbReference>
<dbReference type="AlphaFoldDB" id="M0NK44"/>
<evidence type="ECO:0000313" key="2">
    <source>
        <dbReference type="Proteomes" id="UP000011581"/>
    </source>
</evidence>
<dbReference type="Proteomes" id="UP000011581">
    <property type="component" value="Unassembled WGS sequence"/>
</dbReference>
<dbReference type="RefSeq" id="WP_008368130.1">
    <property type="nucleotide sequence ID" value="NZ_AOJF01000057.1"/>
</dbReference>
<proteinExistence type="predicted"/>
<sequence>MPLECSADALREIVQLVLAIRKDGECRIDVDEERLRLRACSEDKIAYLDYSLPTDAVVCSPDEVTGSYWAELEGLDDLIRAGVTGVVSVAFPPETPKSRIALQSAGLTYRFPTLEAQSAHRVYDRLSTETRCECSLPNRVFDRAVKVADLIGPELQVQFDPVTQFVQFAAEGDESQDAFSYSHAVRQPESVDNSGESLTVPVARLQDITSRVPAAMPVSLGIDTHYLTYQTEGPVEGDNLTVYSAKRYDEIG</sequence>
<reference evidence="1 2" key="1">
    <citation type="journal article" date="2014" name="PLoS Genet.">
        <title>Phylogenetically driven sequencing of extremely halophilic archaea reveals strategies for static and dynamic osmo-response.</title>
        <authorList>
            <person name="Becker E.A."/>
            <person name="Seitzer P.M."/>
            <person name="Tritt A."/>
            <person name="Larsen D."/>
            <person name="Krusor M."/>
            <person name="Yao A.I."/>
            <person name="Wu D."/>
            <person name="Madern D."/>
            <person name="Eisen J.A."/>
            <person name="Darling A.E."/>
            <person name="Facciotti M.T."/>
        </authorList>
    </citation>
    <scope>NUCLEOTIDE SEQUENCE [LARGE SCALE GENOMIC DNA]</scope>
    <source>
        <strain evidence="1 2">JCM 13561</strain>
    </source>
</reference>